<gene>
    <name evidence="3" type="ORF">FRUB_01661</name>
</gene>
<keyword evidence="1" id="KW-1133">Transmembrane helix</keyword>
<keyword evidence="1" id="KW-0472">Membrane</keyword>
<keyword evidence="1" id="KW-0812">Transmembrane</keyword>
<name>A0A225DUY4_9BACT</name>
<feature type="transmembrane region" description="Helical" evidence="1">
    <location>
        <begin position="161"/>
        <end position="182"/>
    </location>
</feature>
<feature type="chain" id="PRO_5012894988" description="Cytochrome c domain-containing protein" evidence="2">
    <location>
        <begin position="22"/>
        <end position="290"/>
    </location>
</feature>
<dbReference type="RefSeq" id="WP_088253071.1">
    <property type="nucleotide sequence ID" value="NZ_NIDE01000002.1"/>
</dbReference>
<dbReference type="OrthoDB" id="9809746at2"/>
<feature type="transmembrane region" description="Helical" evidence="1">
    <location>
        <begin position="194"/>
        <end position="216"/>
    </location>
</feature>
<sequence length="290" mass="31314">MNWKMSAAVVLVMIVGVPVTAAEPVQHSGDDVRAVFAVKCAGCHGADLAKPKGRFGYVLDLRRVAGNPEMVIPSRPTESELWVLVQRDEMPPADSPYGPLTPEQKDVVRAWIADGAPDASSTAPDTMPATLSESIPPIILERTHLPSAERLFRWVGKFHLLLLHFPIALVLVAAFGEARAIWQRNPIPSEAVRYCLWLGAMAAIPTAILGWLFATAGNGAGSPQLLMAHRWLGTTAAVWLVVTAVGAQRDAYFGTRSLGVRFLLAFGVLLTMLTAHLGGLLDRGADFFDF</sequence>
<evidence type="ECO:0008006" key="5">
    <source>
        <dbReference type="Google" id="ProtNLM"/>
    </source>
</evidence>
<evidence type="ECO:0000256" key="2">
    <source>
        <dbReference type="SAM" id="SignalP"/>
    </source>
</evidence>
<reference evidence="4" key="1">
    <citation type="submission" date="2017-06" db="EMBL/GenBank/DDBJ databases">
        <title>Genome analysis of Fimbriiglobus ruber SP5, the first member of the order Planctomycetales with confirmed chitinolytic capability.</title>
        <authorList>
            <person name="Ravin N.V."/>
            <person name="Rakitin A.L."/>
            <person name="Ivanova A.A."/>
            <person name="Beletsky A.V."/>
            <person name="Kulichevskaya I.S."/>
            <person name="Mardanov A.V."/>
            <person name="Dedysh S.N."/>
        </authorList>
    </citation>
    <scope>NUCLEOTIDE SEQUENCE [LARGE SCALE GENOMIC DNA]</scope>
    <source>
        <strain evidence="4">SP5</strain>
    </source>
</reference>
<protein>
    <recommendedName>
        <fullName evidence="5">Cytochrome c domain-containing protein</fullName>
    </recommendedName>
</protein>
<feature type="transmembrane region" description="Helical" evidence="1">
    <location>
        <begin position="228"/>
        <end position="247"/>
    </location>
</feature>
<organism evidence="3 4">
    <name type="scientific">Fimbriiglobus ruber</name>
    <dbReference type="NCBI Taxonomy" id="1908690"/>
    <lineage>
        <taxon>Bacteria</taxon>
        <taxon>Pseudomonadati</taxon>
        <taxon>Planctomycetota</taxon>
        <taxon>Planctomycetia</taxon>
        <taxon>Gemmatales</taxon>
        <taxon>Gemmataceae</taxon>
        <taxon>Fimbriiglobus</taxon>
    </lineage>
</organism>
<dbReference type="Proteomes" id="UP000214646">
    <property type="component" value="Unassembled WGS sequence"/>
</dbReference>
<keyword evidence="2" id="KW-0732">Signal</keyword>
<dbReference type="GO" id="GO:0009055">
    <property type="term" value="F:electron transfer activity"/>
    <property type="evidence" value="ECO:0007669"/>
    <property type="project" value="InterPro"/>
</dbReference>
<dbReference type="SUPFAM" id="SSF46626">
    <property type="entry name" value="Cytochrome c"/>
    <property type="match status" value="1"/>
</dbReference>
<dbReference type="EMBL" id="NIDE01000002">
    <property type="protein sequence ID" value="OWK45330.1"/>
    <property type="molecule type" value="Genomic_DNA"/>
</dbReference>
<evidence type="ECO:0000256" key="1">
    <source>
        <dbReference type="SAM" id="Phobius"/>
    </source>
</evidence>
<accession>A0A225DUY4</accession>
<dbReference type="PANTHER" id="PTHR35889">
    <property type="entry name" value="CYCLOINULO-OLIGOSACCHARIDE FRUCTANOTRANSFERASE-RELATED"/>
    <property type="match status" value="1"/>
</dbReference>
<proteinExistence type="predicted"/>
<dbReference type="AlphaFoldDB" id="A0A225DUY4"/>
<dbReference type="GO" id="GO:0020037">
    <property type="term" value="F:heme binding"/>
    <property type="evidence" value="ECO:0007669"/>
    <property type="project" value="InterPro"/>
</dbReference>
<dbReference type="InterPro" id="IPR036909">
    <property type="entry name" value="Cyt_c-like_dom_sf"/>
</dbReference>
<feature type="transmembrane region" description="Helical" evidence="1">
    <location>
        <begin position="259"/>
        <end position="281"/>
    </location>
</feature>
<dbReference type="PANTHER" id="PTHR35889:SF3">
    <property type="entry name" value="F-BOX DOMAIN-CONTAINING PROTEIN"/>
    <property type="match status" value="1"/>
</dbReference>
<evidence type="ECO:0000313" key="3">
    <source>
        <dbReference type="EMBL" id="OWK45330.1"/>
    </source>
</evidence>
<comment type="caution">
    <text evidence="3">The sequence shown here is derived from an EMBL/GenBank/DDBJ whole genome shotgun (WGS) entry which is preliminary data.</text>
</comment>
<keyword evidence="4" id="KW-1185">Reference proteome</keyword>
<feature type="signal peptide" evidence="2">
    <location>
        <begin position="1"/>
        <end position="21"/>
    </location>
</feature>
<evidence type="ECO:0000313" key="4">
    <source>
        <dbReference type="Proteomes" id="UP000214646"/>
    </source>
</evidence>